<accession>A0A1G2N325</accession>
<evidence type="ECO:0000256" key="2">
    <source>
        <dbReference type="ARBA" id="ARBA00010792"/>
    </source>
</evidence>
<evidence type="ECO:0000256" key="7">
    <source>
        <dbReference type="RuleBase" id="RU367016"/>
    </source>
</evidence>
<feature type="transmembrane region" description="Helical" evidence="7">
    <location>
        <begin position="176"/>
        <end position="197"/>
    </location>
</feature>
<evidence type="ECO:0000256" key="3">
    <source>
        <dbReference type="ARBA" id="ARBA00022475"/>
    </source>
</evidence>
<dbReference type="InterPro" id="IPR032816">
    <property type="entry name" value="VTT_dom"/>
</dbReference>
<keyword evidence="5 7" id="KW-1133">Transmembrane helix</keyword>
<feature type="transmembrane region" description="Helical" evidence="7">
    <location>
        <begin position="59"/>
        <end position="81"/>
    </location>
</feature>
<gene>
    <name evidence="9" type="ORF">A3F51_03165</name>
</gene>
<keyword evidence="4 7" id="KW-0812">Transmembrane</keyword>
<dbReference type="Pfam" id="PF09335">
    <property type="entry name" value="VTT_dom"/>
    <property type="match status" value="1"/>
</dbReference>
<feature type="transmembrane region" description="Helical" evidence="7">
    <location>
        <begin position="144"/>
        <end position="164"/>
    </location>
</feature>
<feature type="transmembrane region" description="Helical" evidence="7">
    <location>
        <begin position="14"/>
        <end position="39"/>
    </location>
</feature>
<evidence type="ECO:0000256" key="6">
    <source>
        <dbReference type="ARBA" id="ARBA00023136"/>
    </source>
</evidence>
<evidence type="ECO:0000313" key="9">
    <source>
        <dbReference type="EMBL" id="OHA29702.1"/>
    </source>
</evidence>
<comment type="caution">
    <text evidence="9">The sequence shown here is derived from an EMBL/GenBank/DDBJ whole genome shotgun (WGS) entry which is preliminary data.</text>
</comment>
<dbReference type="InterPro" id="IPR032818">
    <property type="entry name" value="DedA-like"/>
</dbReference>
<dbReference type="PANTHER" id="PTHR30353:SF0">
    <property type="entry name" value="TRANSMEMBRANE PROTEIN"/>
    <property type="match status" value="1"/>
</dbReference>
<name>A0A1G2N325_9BACT</name>
<proteinExistence type="inferred from homology"/>
<evidence type="ECO:0000259" key="8">
    <source>
        <dbReference type="Pfam" id="PF09335"/>
    </source>
</evidence>
<dbReference type="AlphaFoldDB" id="A0A1G2N325"/>
<evidence type="ECO:0000256" key="5">
    <source>
        <dbReference type="ARBA" id="ARBA00022989"/>
    </source>
</evidence>
<dbReference type="PANTHER" id="PTHR30353">
    <property type="entry name" value="INNER MEMBRANE PROTEIN DEDA-RELATED"/>
    <property type="match status" value="1"/>
</dbReference>
<sequence>MLEFLHTLLEPKTLIMTLGTLGVIAIIFIETGLFFGFFFPGDSLLFTAGFLASQGYVSLAGLLIGTFLAAVIGDSFGYTFGKKVGPTLFSREDSVIFNKKHIARAQHFYEKHGKKTIILARFMPIIRTFAPIVAGIGNMRYRTFATFNIIGAFVWTWGMLWLGYGLGELIPNPDKYVIPVIIVIILLSATPTLFQILKRDVD</sequence>
<keyword evidence="6 7" id="KW-0472">Membrane</keyword>
<dbReference type="Proteomes" id="UP000178089">
    <property type="component" value="Unassembled WGS sequence"/>
</dbReference>
<keyword evidence="3 7" id="KW-1003">Cell membrane</keyword>
<reference evidence="9 10" key="1">
    <citation type="journal article" date="2016" name="Nat. Commun.">
        <title>Thousands of microbial genomes shed light on interconnected biogeochemical processes in an aquifer system.</title>
        <authorList>
            <person name="Anantharaman K."/>
            <person name="Brown C.T."/>
            <person name="Hug L.A."/>
            <person name="Sharon I."/>
            <person name="Castelle C.J."/>
            <person name="Probst A.J."/>
            <person name="Thomas B.C."/>
            <person name="Singh A."/>
            <person name="Wilkins M.J."/>
            <person name="Karaoz U."/>
            <person name="Brodie E.L."/>
            <person name="Williams K.H."/>
            <person name="Hubbard S.S."/>
            <person name="Banfield J.F."/>
        </authorList>
    </citation>
    <scope>NUCLEOTIDE SEQUENCE [LARGE SCALE GENOMIC DNA]</scope>
</reference>
<comment type="similarity">
    <text evidence="2 7">Belongs to the DedA family.</text>
</comment>
<dbReference type="STRING" id="1802315.A3F51_03165"/>
<comment type="subcellular location">
    <subcellularLocation>
        <location evidence="1 7">Cell membrane</location>
        <topology evidence="1 7">Multi-pass membrane protein</topology>
    </subcellularLocation>
</comment>
<dbReference type="EMBL" id="MHRT01000001">
    <property type="protein sequence ID" value="OHA29702.1"/>
    <property type="molecule type" value="Genomic_DNA"/>
</dbReference>
<feature type="domain" description="VTT" evidence="8">
    <location>
        <begin position="39"/>
        <end position="164"/>
    </location>
</feature>
<evidence type="ECO:0000256" key="1">
    <source>
        <dbReference type="ARBA" id="ARBA00004651"/>
    </source>
</evidence>
<protein>
    <recommendedName>
        <fullName evidence="8">VTT domain-containing protein</fullName>
    </recommendedName>
</protein>
<evidence type="ECO:0000313" key="10">
    <source>
        <dbReference type="Proteomes" id="UP000178089"/>
    </source>
</evidence>
<organism evidence="9 10">
    <name type="scientific">Candidatus Taylorbacteria bacterium RIFCSPHIGHO2_12_FULL_45_16</name>
    <dbReference type="NCBI Taxonomy" id="1802315"/>
    <lineage>
        <taxon>Bacteria</taxon>
        <taxon>Candidatus Tayloriibacteriota</taxon>
    </lineage>
</organism>
<evidence type="ECO:0000256" key="4">
    <source>
        <dbReference type="ARBA" id="ARBA00022692"/>
    </source>
</evidence>
<dbReference type="GO" id="GO:0005886">
    <property type="term" value="C:plasma membrane"/>
    <property type="evidence" value="ECO:0007669"/>
    <property type="project" value="UniProtKB-SubCell"/>
</dbReference>